<organism evidence="4 5">
    <name type="scientific">Azospirillum rugosum</name>
    <dbReference type="NCBI Taxonomy" id="416170"/>
    <lineage>
        <taxon>Bacteria</taxon>
        <taxon>Pseudomonadati</taxon>
        <taxon>Pseudomonadota</taxon>
        <taxon>Alphaproteobacteria</taxon>
        <taxon>Rhodospirillales</taxon>
        <taxon>Azospirillaceae</taxon>
        <taxon>Azospirillum</taxon>
    </lineage>
</organism>
<keyword evidence="5" id="KW-1185">Reference proteome</keyword>
<evidence type="ECO:0000313" key="4">
    <source>
        <dbReference type="EMBL" id="MBP2294979.1"/>
    </source>
</evidence>
<dbReference type="InterPro" id="IPR011990">
    <property type="entry name" value="TPR-like_helical_dom_sf"/>
</dbReference>
<dbReference type="EMBL" id="JAGINP010000019">
    <property type="protein sequence ID" value="MBP2294979.1"/>
    <property type="molecule type" value="Genomic_DNA"/>
</dbReference>
<dbReference type="RefSeq" id="WP_209769341.1">
    <property type="nucleotide sequence ID" value="NZ_JAGINP010000019.1"/>
</dbReference>
<dbReference type="PANTHER" id="PTHR44858:SF1">
    <property type="entry name" value="UDP-N-ACETYLGLUCOSAMINE--PEPTIDE N-ACETYLGLUCOSAMINYLTRANSFERASE SPINDLY-RELATED"/>
    <property type="match status" value="1"/>
</dbReference>
<protein>
    <submittedName>
        <fullName evidence="4">Tfp pilus assembly protein PilF</fullName>
    </submittedName>
</protein>
<evidence type="ECO:0000256" key="1">
    <source>
        <dbReference type="ARBA" id="ARBA00022737"/>
    </source>
</evidence>
<keyword evidence="2 3" id="KW-0802">TPR repeat</keyword>
<gene>
    <name evidence="4" type="ORF">J2851_004782</name>
</gene>
<feature type="repeat" description="TPR" evidence="3">
    <location>
        <begin position="106"/>
        <end position="139"/>
    </location>
</feature>
<dbReference type="InterPro" id="IPR050498">
    <property type="entry name" value="Ycf3"/>
</dbReference>
<accession>A0ABS4SRX9</accession>
<comment type="caution">
    <text evidence="4">The sequence shown here is derived from an EMBL/GenBank/DDBJ whole genome shotgun (WGS) entry which is preliminary data.</text>
</comment>
<dbReference type="PROSITE" id="PS50005">
    <property type="entry name" value="TPR"/>
    <property type="match status" value="3"/>
</dbReference>
<feature type="repeat" description="TPR" evidence="3">
    <location>
        <begin position="72"/>
        <end position="105"/>
    </location>
</feature>
<dbReference type="InterPro" id="IPR019734">
    <property type="entry name" value="TPR_rpt"/>
</dbReference>
<evidence type="ECO:0000256" key="2">
    <source>
        <dbReference type="ARBA" id="ARBA00022803"/>
    </source>
</evidence>
<name>A0ABS4SRX9_9PROT</name>
<feature type="repeat" description="TPR" evidence="3">
    <location>
        <begin position="38"/>
        <end position="71"/>
    </location>
</feature>
<dbReference type="SUPFAM" id="SSF48452">
    <property type="entry name" value="TPR-like"/>
    <property type="match status" value="1"/>
</dbReference>
<dbReference type="PANTHER" id="PTHR44858">
    <property type="entry name" value="TETRATRICOPEPTIDE REPEAT PROTEIN 6"/>
    <property type="match status" value="1"/>
</dbReference>
<evidence type="ECO:0000313" key="5">
    <source>
        <dbReference type="Proteomes" id="UP000781958"/>
    </source>
</evidence>
<dbReference type="Proteomes" id="UP000781958">
    <property type="component" value="Unassembled WGS sequence"/>
</dbReference>
<sequence>MTSIPEALRIAVGLHQSNRFQEAAEIYGKILEADPSVADAWHLLGVLHHQAGDHARAVDLIGTAIARDPFCAAYYDNLGAAWRANGQAERAAACHRRAVALDPAWAKAYGNLGAVLLDANRAEAATAALRRALRLAPDQESLLLRLGDCLLSQGKAADAELVYQRLGNGDPNHPAHLYRLGVCKLSISGLLSANPLNSRHMVDPITMRDAIAHFLRAAQGGHAEALKNSFGTIILALQNGVLDDSTLAETAQFARLVLKRNPRHTAALAVVCYDLYRQKRMGVACRFFRKHARLFSPEEVASDFELLVWSLVQSDPRFYDRLGGFSSRLFGAAVRRTLAPPANDGRPILLAGCDDVYWRRFGSDFVASFRERAGSCVLHVHVVNPSAETLDALKRLSDASGGRLSCSCEAIDLSHLSDPVRLTYFASARFAVARDLIRDGKGPVVQVDIDARFLEDPGAAVGAWPSWDIAIMKDRRHRGPTRDFLAGFMAFNRTPRAAAFLDMAVSYIGWHFDEGRAYWGLDQAAPYCIHDWLDRSGTPPAVVWFDFENFPFLEFLAK</sequence>
<evidence type="ECO:0000256" key="3">
    <source>
        <dbReference type="PROSITE-ProRule" id="PRU00339"/>
    </source>
</evidence>
<dbReference type="Gene3D" id="1.25.40.10">
    <property type="entry name" value="Tetratricopeptide repeat domain"/>
    <property type="match status" value="1"/>
</dbReference>
<dbReference type="SMART" id="SM00028">
    <property type="entry name" value="TPR"/>
    <property type="match status" value="5"/>
</dbReference>
<reference evidence="4 5" key="1">
    <citation type="submission" date="2021-03" db="EMBL/GenBank/DDBJ databases">
        <title>Genomic Encyclopedia of Type Strains, Phase III (KMG-III): the genomes of soil and plant-associated and newly described type strains.</title>
        <authorList>
            <person name="Whitman W."/>
        </authorList>
    </citation>
    <scope>NUCLEOTIDE SEQUENCE [LARGE SCALE GENOMIC DNA]</scope>
    <source>
        <strain evidence="4 5">IMMIB AFH-6</strain>
    </source>
</reference>
<proteinExistence type="predicted"/>
<keyword evidence="1" id="KW-0677">Repeat</keyword>
<dbReference type="Pfam" id="PF14559">
    <property type="entry name" value="TPR_19"/>
    <property type="match status" value="2"/>
</dbReference>